<feature type="compositionally biased region" description="Polar residues" evidence="7">
    <location>
        <begin position="49"/>
        <end position="59"/>
    </location>
</feature>
<feature type="compositionally biased region" description="Polar residues" evidence="7">
    <location>
        <begin position="286"/>
        <end position="315"/>
    </location>
</feature>
<evidence type="ECO:0000256" key="6">
    <source>
        <dbReference type="ARBA" id="ARBA00022859"/>
    </source>
</evidence>
<keyword evidence="6" id="KW-0391">Immunity</keyword>
<keyword evidence="2" id="KW-0963">Cytoplasm</keyword>
<dbReference type="SUPFAM" id="SSF52540">
    <property type="entry name" value="P-loop containing nucleoside triphosphate hydrolases"/>
    <property type="match status" value="2"/>
</dbReference>
<feature type="compositionally biased region" description="Polar residues" evidence="7">
    <location>
        <begin position="4615"/>
        <end position="4633"/>
    </location>
</feature>
<dbReference type="Pfam" id="PF20173">
    <property type="entry name" value="ZnF_RZ-type"/>
    <property type="match status" value="1"/>
</dbReference>
<organism evidence="9 10">
    <name type="scientific">Rhizophagus irregularis</name>
    <dbReference type="NCBI Taxonomy" id="588596"/>
    <lineage>
        <taxon>Eukaryota</taxon>
        <taxon>Fungi</taxon>
        <taxon>Fungi incertae sedis</taxon>
        <taxon>Mucoromycota</taxon>
        <taxon>Glomeromycotina</taxon>
        <taxon>Glomeromycetes</taxon>
        <taxon>Glomerales</taxon>
        <taxon>Glomeraceae</taxon>
        <taxon>Rhizophagus</taxon>
    </lineage>
</organism>
<dbReference type="GO" id="GO:0016887">
    <property type="term" value="F:ATP hydrolysis activity"/>
    <property type="evidence" value="ECO:0007669"/>
    <property type="project" value="InterPro"/>
</dbReference>
<dbReference type="InterPro" id="IPR027417">
    <property type="entry name" value="P-loop_NTPase"/>
</dbReference>
<reference evidence="9 10" key="1">
    <citation type="submission" date="2015-10" db="EMBL/GenBank/DDBJ databases">
        <title>Genome analyses suggest a sexual origin of heterokaryosis in a supposedly ancient asexual fungus.</title>
        <authorList>
            <person name="Ropars J."/>
            <person name="Sedzielewska K."/>
            <person name="Noel J."/>
            <person name="Charron P."/>
            <person name="Farinelli L."/>
            <person name="Marton T."/>
            <person name="Kruger M."/>
            <person name="Pelin A."/>
            <person name="Brachmann A."/>
            <person name="Corradi N."/>
        </authorList>
    </citation>
    <scope>NUCLEOTIDE SEQUENCE [LARGE SCALE GENOMIC DNA]</scope>
    <source>
        <strain evidence="9 10">A4</strain>
    </source>
</reference>
<evidence type="ECO:0000313" key="10">
    <source>
        <dbReference type="Proteomes" id="UP000234323"/>
    </source>
</evidence>
<dbReference type="InterPro" id="IPR031248">
    <property type="entry name" value="RNF213"/>
</dbReference>
<feature type="compositionally biased region" description="Polar residues" evidence="7">
    <location>
        <begin position="335"/>
        <end position="356"/>
    </location>
</feature>
<protein>
    <recommendedName>
        <fullName evidence="8">RZ-type domain-containing protein</fullName>
    </recommendedName>
</protein>
<evidence type="ECO:0000256" key="1">
    <source>
        <dbReference type="ARBA" id="ARBA00004496"/>
    </source>
</evidence>
<accession>A0A2I1GS97</accession>
<keyword evidence="3" id="KW-0479">Metal-binding</keyword>
<dbReference type="VEuPathDB" id="FungiDB:RhiirA1_442302"/>
<dbReference type="InterPro" id="IPR046439">
    <property type="entry name" value="ZF_RZ_dom"/>
</dbReference>
<feature type="compositionally biased region" description="Polar residues" evidence="7">
    <location>
        <begin position="1"/>
        <end position="16"/>
    </location>
</feature>
<dbReference type="SMART" id="SM00382">
    <property type="entry name" value="AAA"/>
    <property type="match status" value="2"/>
</dbReference>
<dbReference type="InterPro" id="IPR013783">
    <property type="entry name" value="Ig-like_fold"/>
</dbReference>
<evidence type="ECO:0000256" key="7">
    <source>
        <dbReference type="SAM" id="MobiDB-lite"/>
    </source>
</evidence>
<feature type="compositionally biased region" description="Basic and acidic residues" evidence="7">
    <location>
        <begin position="240"/>
        <end position="256"/>
    </location>
</feature>
<evidence type="ECO:0000256" key="4">
    <source>
        <dbReference type="ARBA" id="ARBA00022771"/>
    </source>
</evidence>
<dbReference type="VEuPathDB" id="FungiDB:RhiirFUN_021957"/>
<comment type="subcellular location">
    <subcellularLocation>
        <location evidence="1">Cytoplasm</location>
    </subcellularLocation>
</comment>
<dbReference type="GO" id="GO:0004842">
    <property type="term" value="F:ubiquitin-protein transferase activity"/>
    <property type="evidence" value="ECO:0007669"/>
    <property type="project" value="InterPro"/>
</dbReference>
<evidence type="ECO:0000259" key="8">
    <source>
        <dbReference type="PROSITE" id="PS51981"/>
    </source>
</evidence>
<feature type="domain" description="RZ-type" evidence="8">
    <location>
        <begin position="3870"/>
        <end position="3941"/>
    </location>
</feature>
<dbReference type="PROSITE" id="PS51981">
    <property type="entry name" value="ZF_RZ"/>
    <property type="match status" value="1"/>
</dbReference>
<comment type="caution">
    <text evidence="9">The sequence shown here is derived from an EMBL/GenBank/DDBJ whole genome shotgun (WGS) entry which is preliminary data.</text>
</comment>
<evidence type="ECO:0000256" key="2">
    <source>
        <dbReference type="ARBA" id="ARBA00022490"/>
    </source>
</evidence>
<dbReference type="Proteomes" id="UP000234323">
    <property type="component" value="Unassembled WGS sequence"/>
</dbReference>
<evidence type="ECO:0000313" key="9">
    <source>
        <dbReference type="EMBL" id="PKY49521.1"/>
    </source>
</evidence>
<dbReference type="Gene3D" id="3.40.50.300">
    <property type="entry name" value="P-loop containing nucleotide triphosphate hydrolases"/>
    <property type="match status" value="1"/>
</dbReference>
<dbReference type="GO" id="GO:0002376">
    <property type="term" value="P:immune system process"/>
    <property type="evidence" value="ECO:0007669"/>
    <property type="project" value="UniProtKB-KW"/>
</dbReference>
<keyword evidence="4" id="KW-0863">Zinc-finger</keyword>
<dbReference type="GO" id="GO:0005737">
    <property type="term" value="C:cytoplasm"/>
    <property type="evidence" value="ECO:0007669"/>
    <property type="project" value="UniProtKB-SubCell"/>
</dbReference>
<dbReference type="PANTHER" id="PTHR22605:SF1">
    <property type="entry name" value="RZ-TYPE DOMAIN-CONTAINING PROTEIN"/>
    <property type="match status" value="1"/>
</dbReference>
<feature type="region of interest" description="Disordered" evidence="7">
    <location>
        <begin position="1"/>
        <end position="371"/>
    </location>
</feature>
<dbReference type="VEuPathDB" id="FungiDB:FUN_010102"/>
<name>A0A2I1GS97_9GLOM</name>
<dbReference type="InterPro" id="IPR003593">
    <property type="entry name" value="AAA+_ATPase"/>
</dbReference>
<evidence type="ECO:0000256" key="3">
    <source>
        <dbReference type="ARBA" id="ARBA00022723"/>
    </source>
</evidence>
<sequence>MDETTEYPNNKNSQNLPIHGGNRRKLGNISDSSQDENDDYEEQMDETTEYPNNKNSQNLPIHGGNRRKLGNISDSSQDENDDYEEQMDETTRYPRYPKDKNNQNLSMHGGNQKKLDNNSDSSQDENDEYKDSDFLPSGRANKKKEREPYYEEQIDETTRYSINKNNQKLSMHGGNQKKLDNNSSQDENDEYKGSDFLSSARVNKKKERESYYEEQTDDETTGYPKSKSNQNFSMRAGNQKKLDNKSDFSQDEHKDSLLSSDRVNKKKERESYYGEQMDETTRYPKNKNNQNLSMHNDNRNELSYNDNVGDSQKYNRSNKRNESESFYGGSRKEITNNQNNQSSYRDNKDYYNSNNQEKNRKPDNSSSIWPGMINRWMPGSNKDEDEIKVIFHVHFPEGIDKVGNPVVLGNVKELGSWKSPIVKLSPQNRTYWRSDQIVISLSSVVDEIQYKYAIHIPKSIFRAREERIVFEGSSNRDNRMLNIGNNQFDIFISNNQFRLYPNTIRDFAFVDYIYNSIKVDNLKAKVMEYQHLLTNHHDFTIRASNLDFVVDRIDNRLNKEKRLFLCFLLGQYTSRRQGTFYELQNNFPSGLLLDALDEYNRDILPSNTKNQMYSAILTLVQHNAFRMQFNWVLIFTIASEVDPNFDFIDYLKNLKYSDDKLLANFIKAIKIIRPYIDGIEAESYIKIAKWLIQLCHNMDYLIVLWNDILLHNNELDKVIFKCFIERIRESISRDDAVTLEYHFKRLPRDYRYDVSEVFRSHILQLLKGSNRDWTEKNINAIKNLLQEDSLNWGKEEIIQSLDLISQSNTLELLNIFPVILDDWFNGNFSDTKEKKIPKICMTWFKNLLIKIDTGTSARNRKENNIVLSVFLHLERIYPLLGHRKNVWQSLTTIAIDRVRVCSEPQIFGATKFIIKMKEQAIQVLFLDLIKEMLSKAVQQINDQLINKIYIICDCNKKTLEVPNTVSEEILYHIITRLQNQSSASDPSEHHLNILRASQFWSIILRATGNVTKLHSNPFVQRVKKSINELGGLLREKKIDIQLLQQLLEFSDEKLFQHFDAAVSKKKAIVDVIVSRDEIAELRKLCGNFQLQLDILFKFYNEFCPVSQVTDVDDYIQDVKKHMASSNNVFLREVLSPDYWAFHEKTLIISRHCYKYIKSRSFRNIFEDCIKKDTAATNVDYIAQKLIPAVFKEYNTYCEQFKKWEKLEVSYASLFWHNVTDVNMELDLMDYKGYKNQEFLQTINHLSKIPHWINRLEELDIVVKLFKIAHDKDDWLIKSLKFLSDGHMKLNQINDFFNYLNNHISNVDQECWKLIKELSNADEFISFLEEIVEHDIKNLINGVDDHSDERLVQEDTVSSLIQVKQILLPFMNKNKRDDIASFLASLSNIIKKNPTLGEKIALCNSCHIALRNIYKNISDRGEVTKEKIKNAVLNGSYTFGRDEKEDKCLVLLKYTSRTSKSEMLMTYNMNEILDLRGRALLIAKPKISVINDKDDEISKNILDEFTVQVDIAQEIINVVSVLMQLGHFDYRRFENELMGTDRMKDYLKFLKNELKNWQTIVDHAQEQCYYLTFFPARHILAFHDYFTSEKSDKENEEECKTLVRFVNNKAKLPSRKDIQGISRGSKDYRKILCEIGNELEKIFKSIPKQSRGGLKAAEVSGQRTTLDIVKKGKLFIAACVDKTRVPNIIMSLYVNNGNYPEPWQLLICTTSTTMEELTIFIKRSFFASKNGYENHLFCIANLELLDFELQYDLVNQIRSMRDQKDFLLALICYRENGIHHHILDQFSSDVVETNGLNNVAMRGIYKELCKNVICISSDLSGQGKTEWIKEDSFNKKRFPRSFLISDDMEFGRLVRKFKECKLRPAESLHINIVSSNFPGDVNMFLFELLTLGIVSTNVNIACLPLSETPTYIFIEIASTTEQYLLNSLPMAGYLLSKHLTWDIKSLKASQDITSQIQITCNYLNLLDNDEIDAKEILFRTNEAIKEPLPVERCQNLIEKYFFNENNKDISSFRFVEIFVNVLADQLVRFSSSLFFTVDNLKLMVKETTNIRKLILKTLMDGSKDFATRSIKTREAQLESTNTEDENARLGTIVQWDDSNHLIVFFNSQTPDTISALYRDRTKVHENVKTLLKSQVIGDKTKWELDDYNLMSTDALFMKLEYLARKSTEKLNIPEYALSGDNLIKMALILLRARANIPVIVCGEAGCGKTSLIAYLASMVEVQFQSLNLHAGIDEKTIMMFMNDSLEKAEKGEIWLFFDEINTCNYIGLLADLISHRMLNGKLIHPNIRLFSACNPYRLRTNAQSEAGLTNRVKKFEERSNLVYQVKPLPDQILDYVWDYGILKPKDEYRYIQIMVEKELKNLAHPVFAELLFASQNFIRKVEEPYSVSLRDVKRAIRLVIFFYKSLHNRPAYRDGHVYPPPGNPTILTRSYVLALSLCYHSRLYEQDLRRQYRFEMGQILHNHKAFVGENMFSKIIREEQEDYIRRMRCPPNTAYNEALLENVLVMIVCILTKIPLFLIGAPGSSKSLAIRLISSNLRGADSYDEYFRNLPQIYLIPHQGSSSSTSDGIIKVFDKANRFQETTSTQFPVISVVLLDEVGLAETSPCNPLKVLHSLLEPSYPATGPTVSVIGISNWRLDNSKSSRALLVQRPQFDLDDLVDTAERLLNKRVVRSHRGVLRPLAKAYLNYEKHGQSLPNFHGLRDYYALVKRLSLYEMTPKNIQMALARNFGGTENHVKLYEKYFGNVLKMFNNHTPWLYKQIPIEQLIASNLDDSDARHLMVIGKSDSIVNLLTYQLRMRDLDPVVILGSQFPDDRDDYYYSVLKRIMMCVEAGRPLILTDLEIIYGSLYDLWNQNHIVVGSKENVKYFTRVALGAYANPMLYVSPNFKCILVMDEKNVASADPPLLNRFEKQKMSINDTLNNKQKLLVENLGDWTRKMSTLIGVTQLRNKFTQKNLFIGFDKDETLQSLIIDITKNNPETDNDEILEKCKECLIATASSDGVVRAEQSALERDEVDRWKQIYFRKQHHNSLYDYFANQEDALSDPNGHLVIINTFSNINTDVKSCLQELASCQVDKLSIFKTEAQLSNRVKHFWSESTDQMLILQCDLTTVNTGCIKLAKFIIEQFRNEYISKRDQMEREMPTKHACLLDGSLTRIVNSTYPFEKILQQELLWCLSCMKYPSNDKSINHIKTLNEKILKHPIFIECLKKRVLEWAEENSTSDWQYKIASNKQNLYPYPSFSAALQAHVRTLFRKPIARILCALERLSAIKTFFYVSDQTNFKRHYEEEISMLQKDDDKIDDETNELYDDVIEDHLKDFKNNLLTSIPQLKNSPLEWEWASELYFNDFVTVIASKDGETKNRKMLALILKLLIGADKMRQPIFLHAYWWKNANEVLAQLQLAQMSPIIIKNIEKQGNSIVRGSLEKYLVKEVTKLMLQRICGNFEVAENAHLIDKWQHDVTKVLSLVNKITRAKNLPDLQLLRIINDLVATKTIPLESIREIVQLGLSSDEQEVLSEEFINTYSTDALIPIESDVLLSFYKKLFSNEPFPLMGAIIERVFIKEDLENQDIFFTILTDFEEAMRQSTRLNNINECLGDLNTNMATLCCDTIEQSFFMNEKLENLAAYCGSALEALYKQGRPSLQKIVSIALLKEFVRRFWDSFLPKNKNNPIVYDKAEENNFDNEIINQINNILTFSHPLIHSLKIYFLRDLFRRGFSIDDIRRFCEAQKNVLPWLRTFNWEDTKENRLSDNPYCNLPEYNEAENSFMALYKVRNSRSSLTAVSLHVSRLKNSKEITGMNLSNSFKTIATNILSNKQPLLQIINPEINNTDLILKSVIAHIIAFHASIEPNSSQLAMYLHNLQDCQNKFILTCMSDMESVLLNAINEKVTRYVCKCGFKYFVANCGNVVHASKCPNCGNTIGGNAYNQPAAGNTRLDVAPGGQASNDQVGYIGELVNQNLGHSVRSFPPITYRMLHLIIHALIGASSPQPALVFLQKNNNIATDSEKYCMDHIRNDWEVLKKLLNCSDVNLALIFHSLISLMMENPPLPNQQTNTSAERMNWETVFHNNYVTPQTKNVNETAANYRMKLNEALTKNKKINLIECEINQTLVMDEQYRSEKLPNLWRTIGIINFDSFRAYYMSDLTRNNDYPFLNIFFKHSKQIELLKHLLPIVKFVQILNAKLGYQLTRQTAKDMNFRQFIEKESNGGENDEIFNSLNTAFNDFKLGWNTVMPFVKRYQCHELPNDKPTMGYNLPVIFCLLEQKDAGIFLCAILYHLIEIQNRFLQEVIEIPPGTCKSLKFLDELTFDVGLPISKTKPVTPNGQRNLAIARGEDIVYDLTKIEAELANILVFEKVYIETLPDSQLYLEPFPYHMELFQGCMRILSDIKNLIAQEPIPIEKMNLLGVSSLHYASKLNLDNASELLSSLEILLCFVKRTAAGDGEKSIKEFVLQWMKLSSLYEHRGFSKILDTDLQLKHLVSLYELVEEQVADIKIKYIHEKYKEKLSTDMETAIMKSLDLEQQTTTKKVNGRLRKRNRNFAKYDAILTLENQKEKEPLYVYLQDSSLNFWPSTVPEELIDELFPENLLLANTYDAYTFTMNKIEQTMKKQANFTRNIINNQTIKSPNNQKEPTASKSTQRRSRKILSKYDAM</sequence>
<dbReference type="GO" id="GO:0008270">
    <property type="term" value="F:zinc ion binding"/>
    <property type="evidence" value="ECO:0007669"/>
    <property type="project" value="UniProtKB-KW"/>
</dbReference>
<feature type="compositionally biased region" description="Basic and acidic residues" evidence="7">
    <location>
        <begin position="89"/>
        <end position="101"/>
    </location>
</feature>
<keyword evidence="5" id="KW-0862">Zinc</keyword>
<feature type="compositionally biased region" description="Acidic residues" evidence="7">
    <location>
        <begin position="76"/>
        <end position="88"/>
    </location>
</feature>
<proteinExistence type="predicted"/>
<evidence type="ECO:0000256" key="5">
    <source>
        <dbReference type="ARBA" id="ARBA00022833"/>
    </source>
</evidence>
<dbReference type="Gene3D" id="2.60.40.10">
    <property type="entry name" value="Immunoglobulins"/>
    <property type="match status" value="1"/>
</dbReference>
<feature type="region of interest" description="Disordered" evidence="7">
    <location>
        <begin position="4615"/>
        <end position="4648"/>
    </location>
</feature>
<dbReference type="EMBL" id="LLXI01000753">
    <property type="protein sequence ID" value="PKY49521.1"/>
    <property type="molecule type" value="Genomic_DNA"/>
</dbReference>
<gene>
    <name evidence="9" type="ORF">RhiirA4_545336</name>
</gene>
<dbReference type="VEuPathDB" id="FungiDB:FUN_010101"/>
<feature type="compositionally biased region" description="Polar residues" evidence="7">
    <location>
        <begin position="159"/>
        <end position="169"/>
    </location>
</feature>
<keyword evidence="10" id="KW-1185">Reference proteome</keyword>
<dbReference type="PANTHER" id="PTHR22605">
    <property type="entry name" value="RZ-TYPE DOMAIN-CONTAINING PROTEIN"/>
    <property type="match status" value="1"/>
</dbReference>
<feature type="compositionally biased region" description="Acidic residues" evidence="7">
    <location>
        <begin position="33"/>
        <end position="48"/>
    </location>
</feature>